<dbReference type="EMBL" id="LNYI01000011">
    <property type="protein sequence ID" value="KTD23821.1"/>
    <property type="molecule type" value="Genomic_DNA"/>
</dbReference>
<dbReference type="SUPFAM" id="SSF81383">
    <property type="entry name" value="F-box domain"/>
    <property type="match status" value="1"/>
</dbReference>
<dbReference type="OrthoDB" id="5652781at2"/>
<accession>A0A0W0VV93</accession>
<dbReference type="AlphaFoldDB" id="A0A0W0VV93"/>
<evidence type="ECO:0000313" key="2">
    <source>
        <dbReference type="EMBL" id="KTD23821.1"/>
    </source>
</evidence>
<proteinExistence type="predicted"/>
<protein>
    <recommendedName>
        <fullName evidence="4">F-box domain-containing protein</fullName>
    </recommendedName>
</protein>
<feature type="transmembrane region" description="Helical" evidence="1">
    <location>
        <begin position="134"/>
        <end position="157"/>
    </location>
</feature>
<keyword evidence="1" id="KW-1133">Transmembrane helix</keyword>
<name>A0A0W0VV93_9GAMM</name>
<keyword evidence="3" id="KW-1185">Reference proteome</keyword>
<comment type="caution">
    <text evidence="2">The sequence shown here is derived from an EMBL/GenBank/DDBJ whole genome shotgun (WGS) entry which is preliminary data.</text>
</comment>
<gene>
    <name evidence="2" type="ORF">Llan_0602</name>
</gene>
<keyword evidence="1" id="KW-0812">Transmembrane</keyword>
<evidence type="ECO:0000313" key="3">
    <source>
        <dbReference type="Proteomes" id="UP000054869"/>
    </source>
</evidence>
<sequence length="185" mass="22046">MRKRTQNVRNENPFNQLPDEMVLSIFNVANKHREAVLKPNDMTSVALSCERFKNVSSDASFFSHNKYRHLREQSSDYRDFKEKQIRKLRRDMRWEKEKNGDFYYDKNTRHALACFIGLAMAGGLALKLDTTYPTFLFLFWVFCILNMIINEVLLSYFEPSLNPNDLRKIPLQFYEEQFVINNNKP</sequence>
<keyword evidence="1" id="KW-0472">Membrane</keyword>
<evidence type="ECO:0008006" key="4">
    <source>
        <dbReference type="Google" id="ProtNLM"/>
    </source>
</evidence>
<feature type="transmembrane region" description="Helical" evidence="1">
    <location>
        <begin position="111"/>
        <end position="128"/>
    </location>
</feature>
<dbReference type="STRING" id="45067.Llan_0602"/>
<dbReference type="InterPro" id="IPR036047">
    <property type="entry name" value="F-box-like_dom_sf"/>
</dbReference>
<organism evidence="2 3">
    <name type="scientific">Legionella lansingensis</name>
    <dbReference type="NCBI Taxonomy" id="45067"/>
    <lineage>
        <taxon>Bacteria</taxon>
        <taxon>Pseudomonadati</taxon>
        <taxon>Pseudomonadota</taxon>
        <taxon>Gammaproteobacteria</taxon>
        <taxon>Legionellales</taxon>
        <taxon>Legionellaceae</taxon>
        <taxon>Legionella</taxon>
    </lineage>
</organism>
<reference evidence="2 3" key="1">
    <citation type="submission" date="2015-11" db="EMBL/GenBank/DDBJ databases">
        <title>Genomic analysis of 38 Legionella species identifies large and diverse effector repertoires.</title>
        <authorList>
            <person name="Burstein D."/>
            <person name="Amaro F."/>
            <person name="Zusman T."/>
            <person name="Lifshitz Z."/>
            <person name="Cohen O."/>
            <person name="Gilbert J.A."/>
            <person name="Pupko T."/>
            <person name="Shuman H.A."/>
            <person name="Segal G."/>
        </authorList>
    </citation>
    <scope>NUCLEOTIDE SEQUENCE [LARGE SCALE GENOMIC DNA]</scope>
    <source>
        <strain evidence="2 3">ATCC 49751</strain>
    </source>
</reference>
<dbReference type="PATRIC" id="fig|45067.4.peg.628"/>
<evidence type="ECO:0000256" key="1">
    <source>
        <dbReference type="SAM" id="Phobius"/>
    </source>
</evidence>
<dbReference type="RefSeq" id="WP_035914745.1">
    <property type="nucleotide sequence ID" value="NZ_CAAAJD010000001.1"/>
</dbReference>
<dbReference type="Gene3D" id="1.20.1280.50">
    <property type="match status" value="1"/>
</dbReference>
<dbReference type="eggNOG" id="ENOG5032JQW">
    <property type="taxonomic scope" value="Bacteria"/>
</dbReference>
<dbReference type="Proteomes" id="UP000054869">
    <property type="component" value="Unassembled WGS sequence"/>
</dbReference>